<keyword evidence="4" id="KW-1185">Reference proteome</keyword>
<dbReference type="Gene3D" id="2.120.10.30">
    <property type="entry name" value="TolB, C-terminal domain"/>
    <property type="match status" value="3"/>
</dbReference>
<feature type="domain" description="Teneurin NHL" evidence="2">
    <location>
        <begin position="124"/>
        <end position="280"/>
    </location>
</feature>
<dbReference type="SUPFAM" id="SSF101898">
    <property type="entry name" value="NHL repeat"/>
    <property type="match status" value="1"/>
</dbReference>
<evidence type="ECO:0000259" key="2">
    <source>
        <dbReference type="Pfam" id="PF25021"/>
    </source>
</evidence>
<dbReference type="PANTHER" id="PTHR13833:SF71">
    <property type="entry name" value="NHL DOMAIN-CONTAINING PROTEIN"/>
    <property type="match status" value="1"/>
</dbReference>
<dbReference type="EMBL" id="JANHOH010000017">
    <property type="protein sequence ID" value="MCQ6961591.1"/>
    <property type="molecule type" value="Genomic_DNA"/>
</dbReference>
<feature type="chain" id="PRO_5046468873" description="Teneurin NHL domain-containing protein" evidence="1">
    <location>
        <begin position="24"/>
        <end position="376"/>
    </location>
</feature>
<sequence>MKTTRLVIKLGVLLLLFTTPACKKTDMAKSAQSSKAAVETLVSPDQILVHAGSIRGSVDGPALQARFDCPTLISVGPDKSLYVYDAAFFIEAGGSPVNRSIRKISCLGVVTTFYKVAVQDADITGMAVDKDGSVYISQQYQIKKISADGKKVKVVAGTDVSYPRKYGPALETTFFQPAGLAINKSGCLFIFDRGYNELRLLSNNKVTFVAGGNNILNNPEPSDIPKDGVGANAEFDRPEFLSIDKEDNLYTTGGYFSIIRKVTPNGEVSTIAVQNLQYDSDYYRTLTQIAIDGSGNLYTCYNNAAGFSQRFVFYIYKFTPDNQKILLAESYYQKEDGDDPFLPAGGLLFPTGFAIVNDTLYFSNTVEHKIRKIPIN</sequence>
<organism evidence="3 4">
    <name type="scientific">Mucilaginibacter aquariorum</name>
    <dbReference type="NCBI Taxonomy" id="2967225"/>
    <lineage>
        <taxon>Bacteria</taxon>
        <taxon>Pseudomonadati</taxon>
        <taxon>Bacteroidota</taxon>
        <taxon>Sphingobacteriia</taxon>
        <taxon>Sphingobacteriales</taxon>
        <taxon>Sphingobacteriaceae</taxon>
        <taxon>Mucilaginibacter</taxon>
    </lineage>
</organism>
<dbReference type="InterPro" id="IPR056822">
    <property type="entry name" value="TEN_NHL"/>
</dbReference>
<evidence type="ECO:0000256" key="1">
    <source>
        <dbReference type="SAM" id="SignalP"/>
    </source>
</evidence>
<accession>A0ABT1TAE5</accession>
<dbReference type="Proteomes" id="UP001204376">
    <property type="component" value="Unassembled WGS sequence"/>
</dbReference>
<name>A0ABT1TAE5_9SPHI</name>
<evidence type="ECO:0000313" key="3">
    <source>
        <dbReference type="EMBL" id="MCQ6961591.1"/>
    </source>
</evidence>
<protein>
    <recommendedName>
        <fullName evidence="2">Teneurin NHL domain-containing protein</fullName>
    </recommendedName>
</protein>
<gene>
    <name evidence="3" type="ORF">NPE20_26700</name>
</gene>
<feature type="signal peptide" evidence="1">
    <location>
        <begin position="1"/>
        <end position="23"/>
    </location>
</feature>
<proteinExistence type="predicted"/>
<dbReference type="Pfam" id="PF25021">
    <property type="entry name" value="TEN_NHL"/>
    <property type="match status" value="1"/>
</dbReference>
<evidence type="ECO:0000313" key="4">
    <source>
        <dbReference type="Proteomes" id="UP001204376"/>
    </source>
</evidence>
<reference evidence="3 4" key="1">
    <citation type="submission" date="2022-07" db="EMBL/GenBank/DDBJ databases">
        <title>Mucilaginibacter sp. JC4.</title>
        <authorList>
            <person name="Le V."/>
            <person name="Ko S.-R."/>
            <person name="Ahn C.-Y."/>
            <person name="Oh H.-M."/>
        </authorList>
    </citation>
    <scope>NUCLEOTIDE SEQUENCE [LARGE SCALE GENOMIC DNA]</scope>
    <source>
        <strain evidence="3 4">JC4</strain>
    </source>
</reference>
<comment type="caution">
    <text evidence="3">The sequence shown here is derived from an EMBL/GenBank/DDBJ whole genome shotgun (WGS) entry which is preliminary data.</text>
</comment>
<keyword evidence="1" id="KW-0732">Signal</keyword>
<dbReference type="RefSeq" id="WP_256541757.1">
    <property type="nucleotide sequence ID" value="NZ_JANHOH010000017.1"/>
</dbReference>
<dbReference type="InterPro" id="IPR011042">
    <property type="entry name" value="6-blade_b-propeller_TolB-like"/>
</dbReference>
<dbReference type="PANTHER" id="PTHR13833">
    <property type="match status" value="1"/>
</dbReference>